<feature type="transmembrane region" description="Helical" evidence="1">
    <location>
        <begin position="247"/>
        <end position="264"/>
    </location>
</feature>
<sequence length="378" mass="42323">MSGRIHNFKILAVNLDDGVVAQSMEAAYQQLKSPGFPTLYFFNSTTFNSPAEIDQEVVNGNYWAAIYTNANISNQLTDAISSGGSVARSYNSSKAITYTWNEVRYPAFSDQIINSNLNILISATRLVFNQIYGPTAAKTIKQGDNDALQVFLNPIGSTVNNFQSTTQGPRLFFNTVSVAMMILQQFFLVLGPNMMLMAMGVYKQYSWQRTLLIRMVFAALSSFFNGLIVSGYYWAFRESWAVNGNQFVLTWMTVWLVTAIYHLFLYGTTCLVPLPAMPLILITFVFLNITSTVSPFDANPGFYRVGYATPAYQAYATLVDIWSGGRVNALYRSLPILFSWLILLTAFVVFAHRFMCLKLKKASIHAAPVDKTLEDEQA</sequence>
<dbReference type="AlphaFoldDB" id="A0A170QYN7"/>
<dbReference type="RefSeq" id="XP_018738463.1">
    <property type="nucleotide sequence ID" value="XM_018880666.1"/>
</dbReference>
<dbReference type="InterPro" id="IPR022703">
    <property type="entry name" value="DUF3533"/>
</dbReference>
<evidence type="ECO:0000259" key="2">
    <source>
        <dbReference type="Pfam" id="PF12051"/>
    </source>
</evidence>
<evidence type="ECO:0000256" key="1">
    <source>
        <dbReference type="SAM" id="Phobius"/>
    </source>
</evidence>
<reference evidence="3 4" key="1">
    <citation type="submission" date="2016-02" db="EMBL/GenBank/DDBJ databases">
        <title>Complete genome sequence and transcriptome regulation of the pentose utilising yeast Sugiyamaella lignohabitans.</title>
        <authorList>
            <person name="Bellasio M."/>
            <person name="Peymann A."/>
            <person name="Valli M."/>
            <person name="Sipitzky M."/>
            <person name="Graf A."/>
            <person name="Sauer M."/>
            <person name="Marx H."/>
            <person name="Mattanovich D."/>
        </authorList>
    </citation>
    <scope>NUCLEOTIDE SEQUENCE [LARGE SCALE GENOMIC DNA]</scope>
    <source>
        <strain evidence="3 4">CBS 10342</strain>
    </source>
</reference>
<keyword evidence="1" id="KW-0812">Transmembrane</keyword>
<keyword evidence="1" id="KW-1133">Transmembrane helix</keyword>
<accession>A0A170QYN7</accession>
<feature type="transmembrane region" description="Helical" evidence="1">
    <location>
        <begin position="329"/>
        <end position="351"/>
    </location>
</feature>
<dbReference type="Pfam" id="PF12051">
    <property type="entry name" value="DUF3533"/>
    <property type="match status" value="1"/>
</dbReference>
<organism evidence="3 4">
    <name type="scientific">Sugiyamaella lignohabitans</name>
    <dbReference type="NCBI Taxonomy" id="796027"/>
    <lineage>
        <taxon>Eukaryota</taxon>
        <taxon>Fungi</taxon>
        <taxon>Dikarya</taxon>
        <taxon>Ascomycota</taxon>
        <taxon>Saccharomycotina</taxon>
        <taxon>Dipodascomycetes</taxon>
        <taxon>Dipodascales</taxon>
        <taxon>Trichomonascaceae</taxon>
        <taxon>Sugiyamaella</taxon>
    </lineage>
</organism>
<feature type="transmembrane region" description="Helical" evidence="1">
    <location>
        <begin position="271"/>
        <end position="289"/>
    </location>
</feature>
<dbReference type="GO" id="GO:0016020">
    <property type="term" value="C:membrane"/>
    <property type="evidence" value="ECO:0007669"/>
    <property type="project" value="TreeGrafter"/>
</dbReference>
<dbReference type="PANTHER" id="PTHR34814">
    <property type="entry name" value="NITROSOGUANIDINE RESISTANCE PROTEIN SNG1"/>
    <property type="match status" value="1"/>
</dbReference>
<dbReference type="InterPro" id="IPR053001">
    <property type="entry name" value="MNNG_permease-like"/>
</dbReference>
<proteinExistence type="predicted"/>
<feature type="domain" description="DUF3533" evidence="2">
    <location>
        <begin position="3"/>
        <end position="345"/>
    </location>
</feature>
<keyword evidence="4" id="KW-1185">Reference proteome</keyword>
<protein>
    <recommendedName>
        <fullName evidence="2">DUF3533 domain-containing protein</fullName>
    </recommendedName>
</protein>
<dbReference type="GeneID" id="30035679"/>
<gene>
    <name evidence="3" type="ORF">AWJ20_3635</name>
</gene>
<dbReference type="Proteomes" id="UP000189580">
    <property type="component" value="Chromosome b"/>
</dbReference>
<evidence type="ECO:0000313" key="4">
    <source>
        <dbReference type="Proteomes" id="UP000189580"/>
    </source>
</evidence>
<dbReference type="PANTHER" id="PTHR34814:SF2">
    <property type="entry name" value="DUF3533 DOMAIN-CONTAINING PROTEIN"/>
    <property type="match status" value="1"/>
</dbReference>
<keyword evidence="1" id="KW-0472">Membrane</keyword>
<dbReference type="OrthoDB" id="2140105at2759"/>
<evidence type="ECO:0000313" key="3">
    <source>
        <dbReference type="EMBL" id="ANB15986.1"/>
    </source>
</evidence>
<dbReference type="EMBL" id="CP014503">
    <property type="protein sequence ID" value="ANB15986.1"/>
    <property type="molecule type" value="Genomic_DNA"/>
</dbReference>
<feature type="transmembrane region" description="Helical" evidence="1">
    <location>
        <begin position="211"/>
        <end position="235"/>
    </location>
</feature>
<dbReference type="KEGG" id="slb:AWJ20_3635"/>
<name>A0A170QYN7_9ASCO</name>